<dbReference type="EMBL" id="KB445818">
    <property type="protein sequence ID" value="EMD31491.1"/>
    <property type="molecule type" value="Genomic_DNA"/>
</dbReference>
<dbReference type="Proteomes" id="UP000016930">
    <property type="component" value="Unassembled WGS sequence"/>
</dbReference>
<evidence type="ECO:0000313" key="3">
    <source>
        <dbReference type="Proteomes" id="UP000016930"/>
    </source>
</evidence>
<keyword evidence="3" id="KW-1185">Reference proteome</keyword>
<evidence type="ECO:0000256" key="1">
    <source>
        <dbReference type="SAM" id="MobiDB-lite"/>
    </source>
</evidence>
<sequence>MSDHLNCVDSEFVVAWWSPLRAIDNIRSDLSEQCELGFLHRFLHHVKFSAQLDEYVENLDQAWRAFDVSAVSVDCGLCQPADQTYCLIALQHRMNQQARLSAMQSMYDEKQNRLFRLLEFNLREDCGTWSIGPLATGPEWSCDWQGRTIIVRVLKAGAASKSGSVSSSSKRGRTTQSAGDDQRPEGEATHVAADADMKYERFWIIRPHLQHLMKCTLNCGITTGVRRKLVFPIRAERETGVLYLPWKIY</sequence>
<name>M2QY96_CERS8</name>
<gene>
    <name evidence="2" type="ORF">CERSUDRAFT_119711</name>
</gene>
<dbReference type="HOGENOM" id="CLU_1115635_0_0_1"/>
<evidence type="ECO:0000313" key="2">
    <source>
        <dbReference type="EMBL" id="EMD31491.1"/>
    </source>
</evidence>
<proteinExistence type="predicted"/>
<accession>M2QY96</accession>
<dbReference type="AlphaFoldDB" id="M2QY96"/>
<feature type="region of interest" description="Disordered" evidence="1">
    <location>
        <begin position="161"/>
        <end position="187"/>
    </location>
</feature>
<protein>
    <submittedName>
        <fullName evidence="2">Uncharacterized protein</fullName>
    </submittedName>
</protein>
<organism evidence="2 3">
    <name type="scientific">Ceriporiopsis subvermispora (strain B)</name>
    <name type="common">White-rot fungus</name>
    <name type="synonym">Gelatoporia subvermispora</name>
    <dbReference type="NCBI Taxonomy" id="914234"/>
    <lineage>
        <taxon>Eukaryota</taxon>
        <taxon>Fungi</taxon>
        <taxon>Dikarya</taxon>
        <taxon>Basidiomycota</taxon>
        <taxon>Agaricomycotina</taxon>
        <taxon>Agaricomycetes</taxon>
        <taxon>Polyporales</taxon>
        <taxon>Gelatoporiaceae</taxon>
        <taxon>Gelatoporia</taxon>
    </lineage>
</organism>
<reference evidence="2 3" key="1">
    <citation type="journal article" date="2012" name="Proc. Natl. Acad. Sci. U.S.A.">
        <title>Comparative genomics of Ceriporiopsis subvermispora and Phanerochaete chrysosporium provide insight into selective ligninolysis.</title>
        <authorList>
            <person name="Fernandez-Fueyo E."/>
            <person name="Ruiz-Duenas F.J."/>
            <person name="Ferreira P."/>
            <person name="Floudas D."/>
            <person name="Hibbett D.S."/>
            <person name="Canessa P."/>
            <person name="Larrondo L.F."/>
            <person name="James T.Y."/>
            <person name="Seelenfreund D."/>
            <person name="Lobos S."/>
            <person name="Polanco R."/>
            <person name="Tello M."/>
            <person name="Honda Y."/>
            <person name="Watanabe T."/>
            <person name="Watanabe T."/>
            <person name="Ryu J.S."/>
            <person name="Kubicek C.P."/>
            <person name="Schmoll M."/>
            <person name="Gaskell J."/>
            <person name="Hammel K.E."/>
            <person name="St John F.J."/>
            <person name="Vanden Wymelenberg A."/>
            <person name="Sabat G."/>
            <person name="Splinter BonDurant S."/>
            <person name="Syed K."/>
            <person name="Yadav J.S."/>
            <person name="Doddapaneni H."/>
            <person name="Subramanian V."/>
            <person name="Lavin J.L."/>
            <person name="Oguiza J.A."/>
            <person name="Perez G."/>
            <person name="Pisabarro A.G."/>
            <person name="Ramirez L."/>
            <person name="Santoyo F."/>
            <person name="Master E."/>
            <person name="Coutinho P.M."/>
            <person name="Henrissat B."/>
            <person name="Lombard V."/>
            <person name="Magnuson J.K."/>
            <person name="Kuees U."/>
            <person name="Hori C."/>
            <person name="Igarashi K."/>
            <person name="Samejima M."/>
            <person name="Held B.W."/>
            <person name="Barry K.W."/>
            <person name="LaButti K.M."/>
            <person name="Lapidus A."/>
            <person name="Lindquist E.A."/>
            <person name="Lucas S.M."/>
            <person name="Riley R."/>
            <person name="Salamov A.A."/>
            <person name="Hoffmeister D."/>
            <person name="Schwenk D."/>
            <person name="Hadar Y."/>
            <person name="Yarden O."/>
            <person name="de Vries R.P."/>
            <person name="Wiebenga A."/>
            <person name="Stenlid J."/>
            <person name="Eastwood D."/>
            <person name="Grigoriev I.V."/>
            <person name="Berka R.M."/>
            <person name="Blanchette R.A."/>
            <person name="Kersten P."/>
            <person name="Martinez A.T."/>
            <person name="Vicuna R."/>
            <person name="Cullen D."/>
        </authorList>
    </citation>
    <scope>NUCLEOTIDE SEQUENCE [LARGE SCALE GENOMIC DNA]</scope>
    <source>
        <strain evidence="2 3">B</strain>
    </source>
</reference>